<dbReference type="Proteomes" id="UP000000377">
    <property type="component" value="Chromosome"/>
</dbReference>
<name>D7BSX9_STRBB</name>
<dbReference type="EMBL" id="CP002047">
    <property type="protein sequence ID" value="ADI03156.1"/>
    <property type="molecule type" value="Genomic_DNA"/>
</dbReference>
<organism evidence="1 2">
    <name type="scientific">Streptomyces bingchenggensis (strain BCW-1)</name>
    <dbReference type="NCBI Taxonomy" id="749414"/>
    <lineage>
        <taxon>Bacteria</taxon>
        <taxon>Bacillati</taxon>
        <taxon>Actinomycetota</taxon>
        <taxon>Actinomycetes</taxon>
        <taxon>Kitasatosporales</taxon>
        <taxon>Streptomycetaceae</taxon>
        <taxon>Streptomyces</taxon>
    </lineage>
</organism>
<dbReference type="AlphaFoldDB" id="D7BSX9"/>
<accession>D7BSX9</accession>
<proteinExistence type="predicted"/>
<dbReference type="HOGENOM" id="CLU_2572246_0_0_11"/>
<keyword evidence="2" id="KW-1185">Reference proteome</keyword>
<reference evidence="1 2" key="1">
    <citation type="journal article" date="2010" name="J. Bacteriol.">
        <title>Genome sequence of the milbemycin-producing bacterium Streptomyces bingchenggensis.</title>
        <authorList>
            <person name="Wang X.J."/>
            <person name="Yan Y.J."/>
            <person name="Zhang B."/>
            <person name="An J."/>
            <person name="Wang J.J."/>
            <person name="Tian J."/>
            <person name="Jiang L."/>
            <person name="Chen Y.H."/>
            <person name="Huang S.X."/>
            <person name="Yin M."/>
            <person name="Zhang J."/>
            <person name="Gao A.L."/>
            <person name="Liu C.X."/>
            <person name="Zhu Z.X."/>
            <person name="Xiang W.S."/>
        </authorList>
    </citation>
    <scope>NUCLEOTIDE SEQUENCE [LARGE SCALE GENOMIC DNA]</scope>
    <source>
        <strain evidence="1 2">BCW-1</strain>
    </source>
</reference>
<protein>
    <submittedName>
        <fullName evidence="1">Uncharacterized protein</fullName>
    </submittedName>
</protein>
<dbReference type="RefSeq" id="WP_014172635.1">
    <property type="nucleotide sequence ID" value="NC_016582.1"/>
</dbReference>
<evidence type="ECO:0000313" key="1">
    <source>
        <dbReference type="EMBL" id="ADI03156.1"/>
    </source>
</evidence>
<gene>
    <name evidence="1" type="ordered locus">SBI_00035</name>
</gene>
<sequence length="81" mass="8983">MPERVGNVTRERYEQIVAAARQLVAQITRTQFTLGDKTLEIEPMRPVGGAMPNGTEDLFTVEESFALFAEDIEVAPSTVKD</sequence>
<dbReference type="PATRIC" id="fig|749414.3.peg.35"/>
<dbReference type="KEGG" id="sbh:SBI_00035"/>
<evidence type="ECO:0000313" key="2">
    <source>
        <dbReference type="Proteomes" id="UP000000377"/>
    </source>
</evidence>